<name>A0A290ZER3_9PSEU</name>
<dbReference type="Proteomes" id="UP000218505">
    <property type="component" value="Chromosome"/>
</dbReference>
<reference evidence="2" key="1">
    <citation type="submission" date="2017-09" db="EMBL/GenBank/DDBJ databases">
        <title>Complete Genome Sequence of ansamitocin-producing Bacterium Actinosynnema pretiosum X47.</title>
        <authorList>
            <person name="Cao G."/>
            <person name="Zong G."/>
            <person name="Zhong C."/>
            <person name="Fu J."/>
        </authorList>
    </citation>
    <scope>NUCLEOTIDE SEQUENCE [LARGE SCALE GENOMIC DNA]</scope>
    <source>
        <strain evidence="2">X47</strain>
    </source>
</reference>
<feature type="region of interest" description="Disordered" evidence="1">
    <location>
        <begin position="49"/>
        <end position="710"/>
    </location>
</feature>
<feature type="compositionally biased region" description="Basic and acidic residues" evidence="1">
    <location>
        <begin position="197"/>
        <end position="207"/>
    </location>
</feature>
<feature type="compositionally biased region" description="Basic and acidic residues" evidence="1">
    <location>
        <begin position="462"/>
        <end position="514"/>
    </location>
</feature>
<feature type="compositionally biased region" description="Basic and acidic residues" evidence="1">
    <location>
        <begin position="430"/>
        <end position="455"/>
    </location>
</feature>
<dbReference type="KEGG" id="apre:CNX65_32855"/>
<feature type="compositionally biased region" description="Basic and acidic residues" evidence="1">
    <location>
        <begin position="271"/>
        <end position="284"/>
    </location>
</feature>
<feature type="compositionally biased region" description="Basic and acidic residues" evidence="1">
    <location>
        <begin position="521"/>
        <end position="530"/>
    </location>
</feature>
<feature type="compositionally biased region" description="Basic and acidic residues" evidence="1">
    <location>
        <begin position="363"/>
        <end position="379"/>
    </location>
</feature>
<feature type="compositionally biased region" description="Gly residues" evidence="1">
    <location>
        <begin position="297"/>
        <end position="312"/>
    </location>
</feature>
<feature type="compositionally biased region" description="Basic and acidic residues" evidence="1">
    <location>
        <begin position="386"/>
        <end position="397"/>
    </location>
</feature>
<feature type="compositionally biased region" description="Basic and acidic residues" evidence="1">
    <location>
        <begin position="79"/>
        <end position="151"/>
    </location>
</feature>
<evidence type="ECO:0000256" key="1">
    <source>
        <dbReference type="SAM" id="MobiDB-lite"/>
    </source>
</evidence>
<feature type="compositionally biased region" description="Basic and acidic residues" evidence="1">
    <location>
        <begin position="336"/>
        <end position="352"/>
    </location>
</feature>
<feature type="compositionally biased region" description="Acidic residues" evidence="1">
    <location>
        <begin position="229"/>
        <end position="239"/>
    </location>
</feature>
<evidence type="ECO:0000313" key="2">
    <source>
        <dbReference type="EMBL" id="ATE57511.1"/>
    </source>
</evidence>
<feature type="region of interest" description="Disordered" evidence="1">
    <location>
        <begin position="726"/>
        <end position="823"/>
    </location>
</feature>
<protein>
    <submittedName>
        <fullName evidence="2">Uncharacterized protein</fullName>
    </submittedName>
</protein>
<gene>
    <name evidence="2" type="ORF">CNX65_32855</name>
</gene>
<accession>A0A290ZER3</accession>
<evidence type="ECO:0000313" key="3">
    <source>
        <dbReference type="Proteomes" id="UP000218505"/>
    </source>
</evidence>
<dbReference type="AlphaFoldDB" id="A0A290ZER3"/>
<keyword evidence="3" id="KW-1185">Reference proteome</keyword>
<feature type="compositionally biased region" description="Pro residues" evidence="1">
    <location>
        <begin position="756"/>
        <end position="774"/>
    </location>
</feature>
<organism evidence="2 3">
    <name type="scientific">Actinosynnema pretiosum</name>
    <dbReference type="NCBI Taxonomy" id="42197"/>
    <lineage>
        <taxon>Bacteria</taxon>
        <taxon>Bacillati</taxon>
        <taxon>Actinomycetota</taxon>
        <taxon>Actinomycetes</taxon>
        <taxon>Pseudonocardiales</taxon>
        <taxon>Pseudonocardiaceae</taxon>
        <taxon>Actinosynnema</taxon>
    </lineage>
</organism>
<dbReference type="EMBL" id="CP023445">
    <property type="protein sequence ID" value="ATE57511.1"/>
    <property type="molecule type" value="Genomic_DNA"/>
</dbReference>
<proteinExistence type="predicted"/>
<sequence length="871" mass="95048">MMWLFGQVWLWSLLAFLAGVLLTWFVLVRPVKREVAELERKLRAATSVDRAASRTQVASPARDEFDDWHSPLADEEERFDATPTRREDRASLLDLGSGRDARDEDGAAGHDAPGHDAPGHDAAERDADEREQDERGFDPFERAGDRGDIGDRLGGSPTGTAMMPKPVPPSDEERDKPVLTRLDVPRPVPARDEDEPRAEKLPAEETHVLAPVRLPADHQPPAPHRSDAFDPDAQDEEGNPEITTRAERRAANEETTLIPAKELADAIAEVDSPRDLHDEDRWPETDQTGEYPAVRGGDLGGEFGGELGGEAPRGGDLAAGPTVYHSPVDADEREDHDDRFAGDGFDAERTEVRAPVAADDLDDARTEVRPLEADPEHALPGRAQRPLRDPEADRIAFEESLAAQARQDAADDRADRVGAPTETLAPVAGHDLDERGFADDLDHHDDRGFEGRGLDGPDLDDRDLGGHGLDRHDLDGRGLDRHDLDRHELDERGAHADDRSRGELVADADDRRYEDDYEPVDLPKRDRGASDRGMFGHSEPVADERDLFEMTDPSSQGVDLFARPEEPEDEPEAPKSELEAFWASRTPPLEDDRPAPTPAPAPAHVEPEPESDLGLVSRHSLPDPESEAEPDLEPVSRHSLPDPEPEPEAAPLPVRPARPKTPAAAEEKPKPKRSLFEPLAEEEVLESEPVTPATPAPKAPAAAKAYDDQPFVPTLSPELLAAEQTAAELAADASRKQAASGLPQRPVKSQSSFPKPQQPLIPPVKSTSPPPARPMRPRPVGFSPTTGGGGQETASSRYQQPEGFNPRSPFGPGSVLPKSDGKAPAPEFVVKATLTGRRYFTDTSANFRETRADVWFRTTSDAEKAGFHKAP</sequence>
<dbReference type="RefSeq" id="WP_096497181.1">
    <property type="nucleotide sequence ID" value="NZ_CP023445.1"/>
</dbReference>